<feature type="compositionally biased region" description="Basic and acidic residues" evidence="2">
    <location>
        <begin position="40"/>
        <end position="56"/>
    </location>
</feature>
<dbReference type="EMBL" id="JAGYWB010000027">
    <property type="protein sequence ID" value="KAI0486586.1"/>
    <property type="molecule type" value="Genomic_DNA"/>
</dbReference>
<keyword evidence="4" id="KW-1185">Reference proteome</keyword>
<keyword evidence="1" id="KW-0677">Repeat</keyword>
<organism evidence="3 4">
    <name type="scientific">Dendrobium nobile</name>
    <name type="common">Orchid</name>
    <dbReference type="NCBI Taxonomy" id="94219"/>
    <lineage>
        <taxon>Eukaryota</taxon>
        <taxon>Viridiplantae</taxon>
        <taxon>Streptophyta</taxon>
        <taxon>Embryophyta</taxon>
        <taxon>Tracheophyta</taxon>
        <taxon>Spermatophyta</taxon>
        <taxon>Magnoliopsida</taxon>
        <taxon>Liliopsida</taxon>
        <taxon>Asparagales</taxon>
        <taxon>Orchidaceae</taxon>
        <taxon>Epidendroideae</taxon>
        <taxon>Malaxideae</taxon>
        <taxon>Dendrobiinae</taxon>
        <taxon>Dendrobium</taxon>
    </lineage>
</organism>
<evidence type="ECO:0000256" key="1">
    <source>
        <dbReference type="ARBA" id="ARBA00022737"/>
    </source>
</evidence>
<comment type="caution">
    <text evidence="3">The sequence shown here is derived from an EMBL/GenBank/DDBJ whole genome shotgun (WGS) entry which is preliminary data.</text>
</comment>
<dbReference type="PANTHER" id="PTHR13119">
    <property type="entry name" value="ZINC FINGER CCCH DOMAIN-CONTAINING PROTEI"/>
    <property type="match status" value="1"/>
</dbReference>
<dbReference type="GO" id="GO:0045892">
    <property type="term" value="P:negative regulation of DNA-templated transcription"/>
    <property type="evidence" value="ECO:0007669"/>
    <property type="project" value="InterPro"/>
</dbReference>
<dbReference type="InterPro" id="IPR045124">
    <property type="entry name" value="Su(sable)-like"/>
</dbReference>
<feature type="region of interest" description="Disordered" evidence="2">
    <location>
        <begin position="40"/>
        <end position="88"/>
    </location>
</feature>
<sequence>MEEGEISDDAQDLEDLADINENVEVSEDLRKEGLLDTSEKDSLYKANHNKEKVVKAREKKKSSSLTEERKAKKTIAKKRKRAQKNREQGVKKLKLHAIVKPKEVKYCNFYRMGRCQQERIRSDHNRYFVVPFDGKTTRFRGPRVITVYPAVPFGGKIAGDVGTSHGRIKMSEVGYNIVGHVTYALFLMRYREAESWNAAVSSAAKGELLDALVAEDFIGFTLFGMKTKLAETFWRRHFYDCLDFVKIYLNSSVPYNVPKEFSRGNFESTFEWVHFEIEFSHSFKYNSQIFEVIFSIYDFHNKIIHIAFNFLVDKLVKYMCHGSLDDIRYPISIFFFSNETCFDELLGFCNHLFFDFQPHLPWSLLNRHCTLFDC</sequence>
<dbReference type="GO" id="GO:0003723">
    <property type="term" value="F:RNA binding"/>
    <property type="evidence" value="ECO:0007669"/>
    <property type="project" value="InterPro"/>
</dbReference>
<dbReference type="SMR" id="A0A8T3A0V9"/>
<gene>
    <name evidence="3" type="ORF">KFK09_029334</name>
</gene>
<proteinExistence type="predicted"/>
<reference evidence="3" key="1">
    <citation type="journal article" date="2022" name="Front. Genet.">
        <title>Chromosome-Scale Assembly of the Dendrobium nobile Genome Provides Insights Into the Molecular Mechanism of the Biosynthesis of the Medicinal Active Ingredient of Dendrobium.</title>
        <authorList>
            <person name="Xu Q."/>
            <person name="Niu S.-C."/>
            <person name="Li K.-L."/>
            <person name="Zheng P.-J."/>
            <person name="Zhang X.-J."/>
            <person name="Jia Y."/>
            <person name="Liu Y."/>
            <person name="Niu Y.-X."/>
            <person name="Yu L.-H."/>
            <person name="Chen D.-F."/>
            <person name="Zhang G.-Q."/>
        </authorList>
    </citation>
    <scope>NUCLEOTIDE SEQUENCE</scope>
    <source>
        <tissue evidence="3">Leaf</tissue>
    </source>
</reference>
<evidence type="ECO:0000313" key="3">
    <source>
        <dbReference type="EMBL" id="KAI0486586.1"/>
    </source>
</evidence>
<evidence type="ECO:0000256" key="2">
    <source>
        <dbReference type="SAM" id="MobiDB-lite"/>
    </source>
</evidence>
<evidence type="ECO:0000313" key="4">
    <source>
        <dbReference type="Proteomes" id="UP000829196"/>
    </source>
</evidence>
<name>A0A8T3A0V9_DENNO</name>
<feature type="compositionally biased region" description="Basic residues" evidence="2">
    <location>
        <begin position="71"/>
        <end position="83"/>
    </location>
</feature>
<dbReference type="PANTHER" id="PTHR13119:SF12">
    <property type="entry name" value="PROTEIN SUPPRESSOR OF SABLE"/>
    <property type="match status" value="1"/>
</dbReference>
<dbReference type="Proteomes" id="UP000829196">
    <property type="component" value="Unassembled WGS sequence"/>
</dbReference>
<dbReference type="GO" id="GO:0005634">
    <property type="term" value="C:nucleus"/>
    <property type="evidence" value="ECO:0007669"/>
    <property type="project" value="TreeGrafter"/>
</dbReference>
<accession>A0A8T3A0V9</accession>
<protein>
    <submittedName>
        <fullName evidence="3">Uncharacterized protein</fullName>
    </submittedName>
</protein>
<dbReference type="AlphaFoldDB" id="A0A8T3A0V9"/>